<sequence length="238" mass="26572">MEMKLLMGLFSKGKQSCDICGKTIGFGKVKCLDGVICGDCQLKQHKVSKIIGSNKLTLDEIKSYICSGDENVRKLNEFVVTRKVGKFLEIDENKQQWLIPDGPLGSKKNPKIYNFSDISSYELIEDNDTIIRDCFGSFNAKVAKKNVSKLYVKITVKDFNNPVVMIKIVNTPIKKNSLAYSSAFKSAQEIMSLLELINTECNDVDKVEKASGTVIYCKKCGNKMDIDSVFCSKCGEKL</sequence>
<comment type="caution">
    <text evidence="1">The sequence shown here is derived from an EMBL/GenBank/DDBJ whole genome shotgun (WGS) entry which is preliminary data.</text>
</comment>
<accession>A0A8H9R052</accession>
<name>A0A8H9R052_CLOPF</name>
<gene>
    <name evidence="1" type="ORF">I9080_003152</name>
</gene>
<evidence type="ECO:0000313" key="1">
    <source>
        <dbReference type="EMBL" id="HAT4309299.1"/>
    </source>
</evidence>
<protein>
    <submittedName>
        <fullName evidence="1">Zinc-ribbon domain-containing protein</fullName>
    </submittedName>
</protein>
<proteinExistence type="predicted"/>
<reference evidence="1" key="1">
    <citation type="journal article" date="2018" name="Genome Biol.">
        <title>SKESA: strategic k-mer extension for scrupulous assemblies.</title>
        <authorList>
            <person name="Souvorov A."/>
            <person name="Agarwala R."/>
            <person name="Lipman D.J."/>
        </authorList>
    </citation>
    <scope>NUCLEOTIDE SEQUENCE</scope>
    <source>
        <strain evidence="1">C8</strain>
    </source>
</reference>
<organism evidence="1">
    <name type="scientific">Clostridium perfringens</name>
    <dbReference type="NCBI Taxonomy" id="1502"/>
    <lineage>
        <taxon>Bacteria</taxon>
        <taxon>Bacillati</taxon>
        <taxon>Bacillota</taxon>
        <taxon>Clostridia</taxon>
        <taxon>Eubacteriales</taxon>
        <taxon>Clostridiaceae</taxon>
        <taxon>Clostridium</taxon>
    </lineage>
</organism>
<dbReference type="Proteomes" id="UP000859547">
    <property type="component" value="Unassembled WGS sequence"/>
</dbReference>
<dbReference type="EMBL" id="DACTCB010000029">
    <property type="protein sequence ID" value="HAT4309299.1"/>
    <property type="molecule type" value="Genomic_DNA"/>
</dbReference>
<dbReference type="AlphaFoldDB" id="A0A8H9R052"/>
<reference evidence="1" key="2">
    <citation type="submission" date="2020-07" db="EMBL/GenBank/DDBJ databases">
        <authorList>
            <consortium name="NCBI Pathogen Detection Project"/>
        </authorList>
    </citation>
    <scope>NUCLEOTIDE SEQUENCE</scope>
    <source>
        <strain evidence="1">C8</strain>
    </source>
</reference>